<organism evidence="2 3">
    <name type="scientific">Portunus trituberculatus</name>
    <name type="common">Swimming crab</name>
    <name type="synonym">Neptunus trituberculatus</name>
    <dbReference type="NCBI Taxonomy" id="210409"/>
    <lineage>
        <taxon>Eukaryota</taxon>
        <taxon>Metazoa</taxon>
        <taxon>Ecdysozoa</taxon>
        <taxon>Arthropoda</taxon>
        <taxon>Crustacea</taxon>
        <taxon>Multicrustacea</taxon>
        <taxon>Malacostraca</taxon>
        <taxon>Eumalacostraca</taxon>
        <taxon>Eucarida</taxon>
        <taxon>Decapoda</taxon>
        <taxon>Pleocyemata</taxon>
        <taxon>Brachyura</taxon>
        <taxon>Eubrachyura</taxon>
        <taxon>Portunoidea</taxon>
        <taxon>Portunidae</taxon>
        <taxon>Portuninae</taxon>
        <taxon>Portunus</taxon>
    </lineage>
</organism>
<keyword evidence="3" id="KW-1185">Reference proteome</keyword>
<sequence length="131" mass="14583">MACRPGSDCETGCSQRKISDHLSQLDLTACASAWGSRPFHVSPGDLYSAYPLEMYRSIATFPMRLTSPLASLSNTGRPALPSSIVPCPRHRRRHRHRHRQKRGLPPAGYGSQRGLFPSDNGLIGRRSRTRK</sequence>
<protein>
    <submittedName>
        <fullName evidence="2">Uncharacterized protein</fullName>
    </submittedName>
</protein>
<dbReference type="AlphaFoldDB" id="A0A5B7G9W1"/>
<proteinExistence type="predicted"/>
<comment type="caution">
    <text evidence="2">The sequence shown here is derived from an EMBL/GenBank/DDBJ whole genome shotgun (WGS) entry which is preliminary data.</text>
</comment>
<evidence type="ECO:0000256" key="1">
    <source>
        <dbReference type="SAM" id="MobiDB-lite"/>
    </source>
</evidence>
<evidence type="ECO:0000313" key="3">
    <source>
        <dbReference type="Proteomes" id="UP000324222"/>
    </source>
</evidence>
<reference evidence="2 3" key="1">
    <citation type="submission" date="2019-05" db="EMBL/GenBank/DDBJ databases">
        <title>Another draft genome of Portunus trituberculatus and its Hox gene families provides insights of decapod evolution.</title>
        <authorList>
            <person name="Jeong J.-H."/>
            <person name="Song I."/>
            <person name="Kim S."/>
            <person name="Choi T."/>
            <person name="Kim D."/>
            <person name="Ryu S."/>
            <person name="Kim W."/>
        </authorList>
    </citation>
    <scope>NUCLEOTIDE SEQUENCE [LARGE SCALE GENOMIC DNA]</scope>
    <source>
        <tissue evidence="2">Muscle</tissue>
    </source>
</reference>
<name>A0A5B7G9W1_PORTR</name>
<feature type="region of interest" description="Disordered" evidence="1">
    <location>
        <begin position="73"/>
        <end position="131"/>
    </location>
</feature>
<evidence type="ECO:0000313" key="2">
    <source>
        <dbReference type="EMBL" id="MPC54257.1"/>
    </source>
</evidence>
<accession>A0A5B7G9W1</accession>
<dbReference type="Proteomes" id="UP000324222">
    <property type="component" value="Unassembled WGS sequence"/>
</dbReference>
<feature type="compositionally biased region" description="Basic residues" evidence="1">
    <location>
        <begin position="88"/>
        <end position="102"/>
    </location>
</feature>
<gene>
    <name evidence="2" type="ORF">E2C01_048167</name>
</gene>
<dbReference type="EMBL" id="VSRR010012221">
    <property type="protein sequence ID" value="MPC54257.1"/>
    <property type="molecule type" value="Genomic_DNA"/>
</dbReference>